<feature type="transmembrane region" description="Helical" evidence="5">
    <location>
        <begin position="147"/>
        <end position="165"/>
    </location>
</feature>
<dbReference type="Proteomes" id="UP001238334">
    <property type="component" value="Chromosome"/>
</dbReference>
<keyword evidence="3 5" id="KW-1133">Transmembrane helix</keyword>
<feature type="transmembrane region" description="Helical" evidence="5">
    <location>
        <begin position="117"/>
        <end position="141"/>
    </location>
</feature>
<dbReference type="EMBL" id="CP127247">
    <property type="protein sequence ID" value="WIY24824.1"/>
    <property type="molecule type" value="Genomic_DNA"/>
</dbReference>
<dbReference type="Pfam" id="PF04893">
    <property type="entry name" value="Yip1"/>
    <property type="match status" value="1"/>
</dbReference>
<feature type="transmembrane region" description="Helical" evidence="5">
    <location>
        <begin position="47"/>
        <end position="65"/>
    </location>
</feature>
<evidence type="ECO:0000256" key="3">
    <source>
        <dbReference type="ARBA" id="ARBA00022989"/>
    </source>
</evidence>
<accession>A0A9Y2P410</accession>
<evidence type="ECO:0000256" key="2">
    <source>
        <dbReference type="ARBA" id="ARBA00022692"/>
    </source>
</evidence>
<proteinExistence type="predicted"/>
<protein>
    <submittedName>
        <fullName evidence="7">YIP1 family protein</fullName>
    </submittedName>
</protein>
<dbReference type="KEGG" id="ppso:QPJ95_20360"/>
<gene>
    <name evidence="7" type="ORF">QPJ95_20360</name>
</gene>
<dbReference type="AlphaFoldDB" id="A0A9Y2P410"/>
<dbReference type="GO" id="GO:0016020">
    <property type="term" value="C:membrane"/>
    <property type="evidence" value="ECO:0007669"/>
    <property type="project" value="UniProtKB-SubCell"/>
</dbReference>
<keyword evidence="8" id="KW-1185">Reference proteome</keyword>
<keyword evidence="4 5" id="KW-0472">Membrane</keyword>
<dbReference type="RefSeq" id="WP_286018196.1">
    <property type="nucleotide sequence ID" value="NZ_CP127247.1"/>
</dbReference>
<evidence type="ECO:0000256" key="5">
    <source>
        <dbReference type="SAM" id="Phobius"/>
    </source>
</evidence>
<comment type="subcellular location">
    <subcellularLocation>
        <location evidence="1">Membrane</location>
        <topology evidence="1">Multi-pass membrane protein</topology>
    </subcellularLocation>
</comment>
<name>A0A9Y2P410_9RHOB</name>
<organism evidence="7 8">
    <name type="scientific">Parasedimentitalea psychrophila</name>
    <dbReference type="NCBI Taxonomy" id="2997337"/>
    <lineage>
        <taxon>Bacteria</taxon>
        <taxon>Pseudomonadati</taxon>
        <taxon>Pseudomonadota</taxon>
        <taxon>Alphaproteobacteria</taxon>
        <taxon>Rhodobacterales</taxon>
        <taxon>Paracoccaceae</taxon>
        <taxon>Parasedimentitalea</taxon>
    </lineage>
</organism>
<evidence type="ECO:0000313" key="7">
    <source>
        <dbReference type="EMBL" id="WIY24824.1"/>
    </source>
</evidence>
<dbReference type="InterPro" id="IPR006977">
    <property type="entry name" value="Yip1_dom"/>
</dbReference>
<reference evidence="7 8" key="1">
    <citation type="submission" date="2023-06" db="EMBL/GenBank/DDBJ databases">
        <title>Parasedimentitalea psychrophila sp. nov., a psychrophilic bacterium isolated from deep-sea sediment.</title>
        <authorList>
            <person name="Li A."/>
        </authorList>
    </citation>
    <scope>NUCLEOTIDE SEQUENCE [LARGE SCALE GENOMIC DNA]</scope>
    <source>
        <strain evidence="7 8">QS115</strain>
    </source>
</reference>
<evidence type="ECO:0000256" key="4">
    <source>
        <dbReference type="ARBA" id="ARBA00023136"/>
    </source>
</evidence>
<evidence type="ECO:0000256" key="1">
    <source>
        <dbReference type="ARBA" id="ARBA00004141"/>
    </source>
</evidence>
<sequence length="210" mass="22898">MVLDFRPDAGILERSMILHLQPLVMMTLTSPAQAARSILSVPWPRQLLWSAMVLAIALNAIIYSAQEILFPLPSEVVFPRLSPLGYFAVVLVLQVVFVFALQASGRWLGGQGKFDELLAVVVWLQLLQVALQLAMTVLFLVAPSLAGILNLAATLFGLFIFSRFINEVHQLQSIWRAFGALLMASIIIALALSFLLGLVGPSFLGLSANV</sequence>
<feature type="transmembrane region" description="Helical" evidence="5">
    <location>
        <begin position="85"/>
        <end position="105"/>
    </location>
</feature>
<feature type="domain" description="Yip1" evidence="6">
    <location>
        <begin position="27"/>
        <end position="194"/>
    </location>
</feature>
<keyword evidence="2 5" id="KW-0812">Transmembrane</keyword>
<evidence type="ECO:0000259" key="6">
    <source>
        <dbReference type="Pfam" id="PF04893"/>
    </source>
</evidence>
<evidence type="ECO:0000313" key="8">
    <source>
        <dbReference type="Proteomes" id="UP001238334"/>
    </source>
</evidence>
<feature type="transmembrane region" description="Helical" evidence="5">
    <location>
        <begin position="177"/>
        <end position="200"/>
    </location>
</feature>